<reference evidence="2" key="1">
    <citation type="submission" date="2023-06" db="EMBL/GenBank/DDBJ databases">
        <title>Identification and characterization of horizontal gene transfer across gut microbiota members of farm animals based on homology search.</title>
        <authorList>
            <person name="Zeman M."/>
            <person name="Kubasova T."/>
            <person name="Jahodarova E."/>
            <person name="Nykrynova M."/>
            <person name="Rychlik I."/>
        </authorList>
    </citation>
    <scope>NUCLEOTIDE SEQUENCE [LARGE SCALE GENOMIC DNA]</scope>
    <source>
        <strain evidence="2">154_Feed</strain>
    </source>
</reference>
<evidence type="ECO:0000313" key="1">
    <source>
        <dbReference type="EMBL" id="MDM8275663.1"/>
    </source>
</evidence>
<dbReference type="EMBL" id="JAUDDZ010000016">
    <property type="protein sequence ID" value="MDM8275663.1"/>
    <property type="molecule type" value="Genomic_DNA"/>
</dbReference>
<keyword evidence="2" id="KW-1185">Reference proteome</keyword>
<protein>
    <submittedName>
        <fullName evidence="1">YbjN domain-containing protein</fullName>
    </submittedName>
</protein>
<accession>A0ABT7VAY7</accession>
<dbReference type="InterPro" id="IPR019660">
    <property type="entry name" value="Put_sensory_transdc_reg_YbjN"/>
</dbReference>
<evidence type="ECO:0000313" key="2">
    <source>
        <dbReference type="Proteomes" id="UP001529421"/>
    </source>
</evidence>
<gene>
    <name evidence="1" type="ORF">QUW28_09200</name>
</gene>
<sequence>MDMYDNSVALMQEMRAAGIEYRSDTPLEDDNLIDTIRVGWEGSALPRTVVLFRINDRGAHLEATLGTMCAGRRQEALELVNALNVEYRWVTFHLDEDGTIACSSDVYLVPEVAGLFGIASMGRMFDTLNEVYPRLCEVLA</sequence>
<dbReference type="Proteomes" id="UP001529421">
    <property type="component" value="Unassembled WGS sequence"/>
</dbReference>
<comment type="caution">
    <text evidence="1">The sequence shown here is derived from an EMBL/GenBank/DDBJ whole genome shotgun (WGS) entry which is preliminary data.</text>
</comment>
<proteinExistence type="predicted"/>
<organism evidence="1 2">
    <name type="scientific">Enorma phocaeensis</name>
    <dbReference type="NCBI Taxonomy" id="1871019"/>
    <lineage>
        <taxon>Bacteria</taxon>
        <taxon>Bacillati</taxon>
        <taxon>Actinomycetota</taxon>
        <taxon>Coriobacteriia</taxon>
        <taxon>Coriobacteriales</taxon>
        <taxon>Coriobacteriaceae</taxon>
        <taxon>Enorma</taxon>
    </lineage>
</organism>
<dbReference type="Pfam" id="PF10722">
    <property type="entry name" value="YbjN"/>
    <property type="match status" value="1"/>
</dbReference>
<name>A0ABT7VAY7_9ACTN</name>